<dbReference type="Proteomes" id="UP000242381">
    <property type="component" value="Unassembled WGS sequence"/>
</dbReference>
<dbReference type="AlphaFoldDB" id="A0A1X0RK86"/>
<evidence type="ECO:0000256" key="1">
    <source>
        <dbReference type="SAM" id="SignalP"/>
    </source>
</evidence>
<proteinExistence type="predicted"/>
<keyword evidence="1" id="KW-0732">Signal</keyword>
<feature type="chain" id="PRO_5010883438" description="Reverse transcriptase domain-containing protein" evidence="1">
    <location>
        <begin position="26"/>
        <end position="383"/>
    </location>
</feature>
<reference evidence="2 3" key="1">
    <citation type="journal article" date="2016" name="Proc. Natl. Acad. Sci. U.S.A.">
        <title>Lipid metabolic changes in an early divergent fungus govern the establishment of a mutualistic symbiosis with endobacteria.</title>
        <authorList>
            <person name="Lastovetsky O.A."/>
            <person name="Gaspar M.L."/>
            <person name="Mondo S.J."/>
            <person name="LaButti K.M."/>
            <person name="Sandor L."/>
            <person name="Grigoriev I.V."/>
            <person name="Henry S.A."/>
            <person name="Pawlowska T.E."/>
        </authorList>
    </citation>
    <scope>NUCLEOTIDE SEQUENCE [LARGE SCALE GENOMIC DNA]</scope>
    <source>
        <strain evidence="2 3">ATCC 11559</strain>
    </source>
</reference>
<sequence length="383" mass="42903">MRLYFLKRLYILQFQLCWTWSYAPADWRLAQVVLIHKKGDSTDLAIIDLLALYLSSESSQGGFREFRGSLDYVLCIAEICSIFRRHYRIIPVLAFLDINELPRLLRPQPIITDISPTEIILRLSGLLYADDVVLIAAKADIPTLLKPNATVLKLHPLWRTNSKATFFSLSRNSFRPGGYIDAIALVNQNKSKALATINQLSAIGVHPKGFSPLLGIRFYSHIVRARLEYGLAIAKVTTFLSKQLEDAQNVCLRQIFGGSHVSSTTIMLHMSRLLTMQERAYALPSQFLLRSLTLPEDALLHNLLPLISQPKATPNGTSSIGLPFGRDAPPTQSPWIIALYGRYSGNIAKATSIINILPMSRSPYALSLNYLFQPCLMATYVQV</sequence>
<name>A0A1X0RK86_RHIZD</name>
<protein>
    <recommendedName>
        <fullName evidence="4">Reverse transcriptase domain-containing protein</fullName>
    </recommendedName>
</protein>
<evidence type="ECO:0008006" key="4">
    <source>
        <dbReference type="Google" id="ProtNLM"/>
    </source>
</evidence>
<dbReference type="OMA" id="CEAWILK"/>
<accession>A0A1X0RK86</accession>
<organism evidence="2 3">
    <name type="scientific">Rhizopus microsporus</name>
    <dbReference type="NCBI Taxonomy" id="58291"/>
    <lineage>
        <taxon>Eukaryota</taxon>
        <taxon>Fungi</taxon>
        <taxon>Fungi incertae sedis</taxon>
        <taxon>Mucoromycota</taxon>
        <taxon>Mucoromycotina</taxon>
        <taxon>Mucoromycetes</taxon>
        <taxon>Mucorales</taxon>
        <taxon>Mucorineae</taxon>
        <taxon>Rhizopodaceae</taxon>
        <taxon>Rhizopus</taxon>
    </lineage>
</organism>
<feature type="signal peptide" evidence="1">
    <location>
        <begin position="1"/>
        <end position="25"/>
    </location>
</feature>
<evidence type="ECO:0000313" key="3">
    <source>
        <dbReference type="Proteomes" id="UP000242381"/>
    </source>
</evidence>
<evidence type="ECO:0000313" key="2">
    <source>
        <dbReference type="EMBL" id="ORE12400.1"/>
    </source>
</evidence>
<gene>
    <name evidence="2" type="ORF">BCV71DRAFT_269238</name>
</gene>
<dbReference type="VEuPathDB" id="FungiDB:BCV72DRAFT_317778"/>
<dbReference type="EMBL" id="KV921678">
    <property type="protein sequence ID" value="ORE12400.1"/>
    <property type="molecule type" value="Genomic_DNA"/>
</dbReference>